<dbReference type="RefSeq" id="WP_072776529.1">
    <property type="nucleotide sequence ID" value="NZ_FQXC01000001.1"/>
</dbReference>
<dbReference type="GO" id="GO:0009097">
    <property type="term" value="P:isoleucine biosynthetic process"/>
    <property type="evidence" value="ECO:0007669"/>
    <property type="project" value="TreeGrafter"/>
</dbReference>
<accession>A0A1M5PAT1</accession>
<evidence type="ECO:0000259" key="6">
    <source>
        <dbReference type="Pfam" id="PF02776"/>
    </source>
</evidence>
<feature type="domain" description="Thiamine pyrophosphate enzyme central" evidence="4">
    <location>
        <begin position="193"/>
        <end position="320"/>
    </location>
</feature>
<dbReference type="CDD" id="cd00568">
    <property type="entry name" value="TPP_enzymes"/>
    <property type="match status" value="1"/>
</dbReference>
<dbReference type="GO" id="GO:0030976">
    <property type="term" value="F:thiamine pyrophosphate binding"/>
    <property type="evidence" value="ECO:0007669"/>
    <property type="project" value="InterPro"/>
</dbReference>
<feature type="domain" description="Thiamine pyrophosphate enzyme TPP-binding" evidence="5">
    <location>
        <begin position="379"/>
        <end position="524"/>
    </location>
</feature>
<protein>
    <submittedName>
        <fullName evidence="7">Acetolactate synthase-1/2/3 large subunit/5-guanidino-2-oxopentanoate decarboxylase</fullName>
    </submittedName>
</protein>
<keyword evidence="2 3" id="KW-0786">Thiamine pyrophosphate</keyword>
<evidence type="ECO:0000256" key="3">
    <source>
        <dbReference type="RuleBase" id="RU362132"/>
    </source>
</evidence>
<dbReference type="Pfam" id="PF02776">
    <property type="entry name" value="TPP_enzyme_N"/>
    <property type="match status" value="1"/>
</dbReference>
<dbReference type="InterPro" id="IPR045229">
    <property type="entry name" value="TPP_enz"/>
</dbReference>
<gene>
    <name evidence="7" type="ORF">SAMN05443551_1206</name>
</gene>
<dbReference type="CDD" id="cd07035">
    <property type="entry name" value="TPP_PYR_POX_like"/>
    <property type="match status" value="1"/>
</dbReference>
<name>A0A1M5PAT1_9RHOB</name>
<dbReference type="OrthoDB" id="4494979at2"/>
<dbReference type="Proteomes" id="UP000184221">
    <property type="component" value="Unassembled WGS sequence"/>
</dbReference>
<dbReference type="InterPro" id="IPR029035">
    <property type="entry name" value="DHS-like_NAD/FAD-binding_dom"/>
</dbReference>
<evidence type="ECO:0000313" key="7">
    <source>
        <dbReference type="EMBL" id="SHG98343.1"/>
    </source>
</evidence>
<dbReference type="Gene3D" id="3.40.50.970">
    <property type="match status" value="2"/>
</dbReference>
<dbReference type="STRING" id="996342.SAMN05443551_1206"/>
<dbReference type="InterPro" id="IPR011766">
    <property type="entry name" value="TPP_enzyme_TPP-bd"/>
</dbReference>
<dbReference type="PANTHER" id="PTHR18968:SF13">
    <property type="entry name" value="ACETOLACTATE SYNTHASE CATALYTIC SUBUNIT, MITOCHONDRIAL"/>
    <property type="match status" value="1"/>
</dbReference>
<dbReference type="PANTHER" id="PTHR18968">
    <property type="entry name" value="THIAMINE PYROPHOSPHATE ENZYMES"/>
    <property type="match status" value="1"/>
</dbReference>
<dbReference type="Pfam" id="PF00205">
    <property type="entry name" value="TPP_enzyme_M"/>
    <property type="match status" value="1"/>
</dbReference>
<evidence type="ECO:0000259" key="4">
    <source>
        <dbReference type="Pfam" id="PF00205"/>
    </source>
</evidence>
<evidence type="ECO:0000259" key="5">
    <source>
        <dbReference type="Pfam" id="PF02775"/>
    </source>
</evidence>
<evidence type="ECO:0000256" key="1">
    <source>
        <dbReference type="ARBA" id="ARBA00007812"/>
    </source>
</evidence>
<feature type="domain" description="Thiamine pyrophosphate enzyme N-terminal TPP-binding" evidence="6">
    <location>
        <begin position="9"/>
        <end position="119"/>
    </location>
</feature>
<evidence type="ECO:0000313" key="8">
    <source>
        <dbReference type="Proteomes" id="UP000184221"/>
    </source>
</evidence>
<dbReference type="NCBIfam" id="NF005712">
    <property type="entry name" value="PRK07524.1"/>
    <property type="match status" value="1"/>
</dbReference>
<proteinExistence type="inferred from homology"/>
<keyword evidence="8" id="KW-1185">Reference proteome</keyword>
<dbReference type="SUPFAM" id="SSF52467">
    <property type="entry name" value="DHS-like NAD/FAD-binding domain"/>
    <property type="match status" value="1"/>
</dbReference>
<dbReference type="AlphaFoldDB" id="A0A1M5PAT1"/>
<dbReference type="Gene3D" id="3.40.50.1220">
    <property type="entry name" value="TPP-binding domain"/>
    <property type="match status" value="1"/>
</dbReference>
<dbReference type="EMBL" id="FQXC01000001">
    <property type="protein sequence ID" value="SHG98343.1"/>
    <property type="molecule type" value="Genomic_DNA"/>
</dbReference>
<sequence>MTQQPLGVQISKMLKDRGVGTVFGIPGVHNVELYRGIEQAGITHILARHEQGAGFMADGYARATGKPGVAYVISGPGLTNILTPMGQAYSDSVPMLVVSSCLDETAATRGQLHQMRDQRAAAETVCAWSEEARSASAAYALIDRALDQFASARNRPCHVQVPIDLLGTQADPAPAAPEDRPTRPAARHDDVYTVADRVLAARKPIFVFGGGAVAGADAVPAVLRQTGAASFVTYAARGLVPPDTQLYFGSYLARPDSARVLAEADLVVAVGTTLSEVDLWRSELGHMAPMIRVDIDPECFAGLGPEDHAILADAGELLRAMSIAIPARTDDRPAKWDTATVVRQRNVWRAEVNAERPGIVLVCDALRAVLPDDTMIYSDMTQFAYAAKEVWDMPRPCHWHHPYGFGTLGYALPAAIGGAVARPGLPTLAVAGDYGLQYTIQELGTAVELGLPLPILVWDNGKLGEIEDSMVRSQIAPNAVVARNPDFLALARAYGADATQPDTLEDVQSAVLAAFEANRPTLIRLKPDLTA</sequence>
<dbReference type="GO" id="GO:0005948">
    <property type="term" value="C:acetolactate synthase complex"/>
    <property type="evidence" value="ECO:0007669"/>
    <property type="project" value="TreeGrafter"/>
</dbReference>
<comment type="similarity">
    <text evidence="1 3">Belongs to the TPP enzyme family.</text>
</comment>
<dbReference type="InterPro" id="IPR029061">
    <property type="entry name" value="THDP-binding"/>
</dbReference>
<dbReference type="SUPFAM" id="SSF52518">
    <property type="entry name" value="Thiamin diphosphate-binding fold (THDP-binding)"/>
    <property type="match status" value="2"/>
</dbReference>
<dbReference type="GO" id="GO:0009099">
    <property type="term" value="P:L-valine biosynthetic process"/>
    <property type="evidence" value="ECO:0007669"/>
    <property type="project" value="TreeGrafter"/>
</dbReference>
<evidence type="ECO:0000256" key="2">
    <source>
        <dbReference type="ARBA" id="ARBA00023052"/>
    </source>
</evidence>
<dbReference type="GO" id="GO:0003984">
    <property type="term" value="F:acetolactate synthase activity"/>
    <property type="evidence" value="ECO:0007669"/>
    <property type="project" value="TreeGrafter"/>
</dbReference>
<organism evidence="7 8">
    <name type="scientific">Marivita hallyeonensis</name>
    <dbReference type="NCBI Taxonomy" id="996342"/>
    <lineage>
        <taxon>Bacteria</taxon>
        <taxon>Pseudomonadati</taxon>
        <taxon>Pseudomonadota</taxon>
        <taxon>Alphaproteobacteria</taxon>
        <taxon>Rhodobacterales</taxon>
        <taxon>Roseobacteraceae</taxon>
        <taxon>Marivita</taxon>
    </lineage>
</organism>
<dbReference type="GO" id="GO:0000287">
    <property type="term" value="F:magnesium ion binding"/>
    <property type="evidence" value="ECO:0007669"/>
    <property type="project" value="InterPro"/>
</dbReference>
<dbReference type="InterPro" id="IPR012001">
    <property type="entry name" value="Thiamin_PyroP_enz_TPP-bd_dom"/>
</dbReference>
<dbReference type="Pfam" id="PF02775">
    <property type="entry name" value="TPP_enzyme_C"/>
    <property type="match status" value="1"/>
</dbReference>
<reference evidence="7 8" key="1">
    <citation type="submission" date="2016-11" db="EMBL/GenBank/DDBJ databases">
        <authorList>
            <person name="Jaros S."/>
            <person name="Januszkiewicz K."/>
            <person name="Wedrychowicz H."/>
        </authorList>
    </citation>
    <scope>NUCLEOTIDE SEQUENCE [LARGE SCALE GENOMIC DNA]</scope>
    <source>
        <strain evidence="7 8">DSM 29431</strain>
    </source>
</reference>
<dbReference type="InterPro" id="IPR012000">
    <property type="entry name" value="Thiamin_PyroP_enz_cen_dom"/>
</dbReference>
<dbReference type="GO" id="GO:0050660">
    <property type="term" value="F:flavin adenine dinucleotide binding"/>
    <property type="evidence" value="ECO:0007669"/>
    <property type="project" value="TreeGrafter"/>
</dbReference>